<dbReference type="InterPro" id="IPR019557">
    <property type="entry name" value="AminoTfrase-like_pln_mobile"/>
</dbReference>
<dbReference type="Pfam" id="PF10536">
    <property type="entry name" value="PMD"/>
    <property type="match status" value="1"/>
</dbReference>
<feature type="compositionally biased region" description="Low complexity" evidence="1">
    <location>
        <begin position="271"/>
        <end position="292"/>
    </location>
</feature>
<reference evidence="4" key="1">
    <citation type="journal article" date="2017" name="Front. Plant Sci.">
        <title>Climate Clever Clovers: New Paradigm to Reduce the Environmental Footprint of Ruminants by Breeding Low Methanogenic Forages Utilizing Haplotype Variation.</title>
        <authorList>
            <person name="Kaur P."/>
            <person name="Appels R."/>
            <person name="Bayer P.E."/>
            <person name="Keeble-Gagnere G."/>
            <person name="Wang J."/>
            <person name="Hirakawa H."/>
            <person name="Shirasawa K."/>
            <person name="Vercoe P."/>
            <person name="Stefanova K."/>
            <person name="Durmic Z."/>
            <person name="Nichols P."/>
            <person name="Revell C."/>
            <person name="Isobe S.N."/>
            <person name="Edwards D."/>
            <person name="Erskine W."/>
        </authorList>
    </citation>
    <scope>NUCLEOTIDE SEQUENCE [LARGE SCALE GENOMIC DNA]</scope>
    <source>
        <strain evidence="4">cv. Daliak</strain>
    </source>
</reference>
<dbReference type="EMBL" id="DF973397">
    <property type="protein sequence ID" value="GAU29483.1"/>
    <property type="molecule type" value="Genomic_DNA"/>
</dbReference>
<name>A0A2Z6MI29_TRISU</name>
<organism evidence="3 4">
    <name type="scientific">Trifolium subterraneum</name>
    <name type="common">Subterranean clover</name>
    <dbReference type="NCBI Taxonomy" id="3900"/>
    <lineage>
        <taxon>Eukaryota</taxon>
        <taxon>Viridiplantae</taxon>
        <taxon>Streptophyta</taxon>
        <taxon>Embryophyta</taxon>
        <taxon>Tracheophyta</taxon>
        <taxon>Spermatophyta</taxon>
        <taxon>Magnoliopsida</taxon>
        <taxon>eudicotyledons</taxon>
        <taxon>Gunneridae</taxon>
        <taxon>Pentapetalae</taxon>
        <taxon>rosids</taxon>
        <taxon>fabids</taxon>
        <taxon>Fabales</taxon>
        <taxon>Fabaceae</taxon>
        <taxon>Papilionoideae</taxon>
        <taxon>50 kb inversion clade</taxon>
        <taxon>NPAAA clade</taxon>
        <taxon>Hologalegina</taxon>
        <taxon>IRL clade</taxon>
        <taxon>Trifolieae</taxon>
        <taxon>Trifolium</taxon>
    </lineage>
</organism>
<dbReference type="InterPro" id="IPR044824">
    <property type="entry name" value="MAIN-like"/>
</dbReference>
<feature type="region of interest" description="Disordered" evidence="1">
    <location>
        <begin position="222"/>
        <end position="255"/>
    </location>
</feature>
<dbReference type="AlphaFoldDB" id="A0A2Z6MI29"/>
<evidence type="ECO:0000313" key="4">
    <source>
        <dbReference type="Proteomes" id="UP000242715"/>
    </source>
</evidence>
<evidence type="ECO:0000256" key="1">
    <source>
        <dbReference type="SAM" id="MobiDB-lite"/>
    </source>
</evidence>
<dbReference type="OrthoDB" id="1436018at2759"/>
<dbReference type="PANTHER" id="PTHR46033">
    <property type="entry name" value="PROTEIN MAIN-LIKE 2"/>
    <property type="match status" value="1"/>
</dbReference>
<dbReference type="PANTHER" id="PTHR46033:SF8">
    <property type="entry name" value="PROTEIN MAINTENANCE OF MERISTEMS-LIKE"/>
    <property type="match status" value="1"/>
</dbReference>
<gene>
    <name evidence="3" type="ORF">TSUD_65190</name>
</gene>
<keyword evidence="4" id="KW-1185">Reference proteome</keyword>
<feature type="region of interest" description="Disordered" evidence="1">
    <location>
        <begin position="270"/>
        <end position="294"/>
    </location>
</feature>
<feature type="domain" description="Aminotransferase-like plant mobile" evidence="2">
    <location>
        <begin position="42"/>
        <end position="183"/>
    </location>
</feature>
<proteinExistence type="predicted"/>
<evidence type="ECO:0000259" key="2">
    <source>
        <dbReference type="Pfam" id="PF10536"/>
    </source>
</evidence>
<dbReference type="GO" id="GO:0010073">
    <property type="term" value="P:meristem maintenance"/>
    <property type="evidence" value="ECO:0007669"/>
    <property type="project" value="InterPro"/>
</dbReference>
<accession>A0A2Z6MI29</accession>
<dbReference type="Proteomes" id="UP000242715">
    <property type="component" value="Unassembled WGS sequence"/>
</dbReference>
<sequence length="342" mass="38341">MAVILLGIHGLDQTHGYAIRTVILQSHLDGMPANATGEELMQYLRTYILYLLGNFLVHDRSGDRVHCKYLPLLEDIPTIRSYSWGSACLASLYRGLCDAATPSKKNTTISRCAILIQAWARSRMHIFERLRITPPPFDLPLALRFVGPGTSYNGDPTNDIVAADTMIDHMQPDEFTWVPYNFAVIDPVYPEDVQTCDSDFVTPMPQTRNFFDFDLGRHNFDSPGTRSFNDKNDAYYNSGESTQPPNQPNKSPKNWDWAHFATDEFLNSTWAHGQGQGSSSAPGQGASSALGQDTSSHTSVINFLEVEDDTDEHHELLGFGHRQINPRRCFTGSHLFPPRPPH</sequence>
<protein>
    <recommendedName>
        <fullName evidence="2">Aminotransferase-like plant mobile domain-containing protein</fullName>
    </recommendedName>
</protein>
<evidence type="ECO:0000313" key="3">
    <source>
        <dbReference type="EMBL" id="GAU29483.1"/>
    </source>
</evidence>